<comment type="caution">
    <text evidence="1">The sequence shown here is derived from an EMBL/GenBank/DDBJ whole genome shotgun (WGS) entry which is preliminary data.</text>
</comment>
<sequence>MPSSNFSVFNVSIAVDVAGTNLNPTCSCNNSDSRSTTSNINDSSNSPDMLSNIWDGIASNVLGSRNRLVALKCDGMVKALNTSDSSDHLGMRDSFDRLAMLSNTCCGRIVVPSSNVCGPLNRLPALLDICDCDCMAKSSNISVSSNRLEMLKSRLLPTVIGIVAIKTQESPRCFSCKEITL</sequence>
<name>A0ACC2M2T3_PERAE</name>
<dbReference type="EMBL" id="CM056813">
    <property type="protein sequence ID" value="KAJ8640062.1"/>
    <property type="molecule type" value="Genomic_DNA"/>
</dbReference>
<gene>
    <name evidence="1" type="ORF">MRB53_016756</name>
</gene>
<dbReference type="Proteomes" id="UP001234297">
    <property type="component" value="Chromosome 5"/>
</dbReference>
<protein>
    <submittedName>
        <fullName evidence="1">Uncharacterized protein</fullName>
    </submittedName>
</protein>
<proteinExistence type="predicted"/>
<keyword evidence="2" id="KW-1185">Reference proteome</keyword>
<reference evidence="1 2" key="1">
    <citation type="journal article" date="2022" name="Hortic Res">
        <title>A haplotype resolved chromosomal level avocado genome allows analysis of novel avocado genes.</title>
        <authorList>
            <person name="Nath O."/>
            <person name="Fletcher S.J."/>
            <person name="Hayward A."/>
            <person name="Shaw L.M."/>
            <person name="Masouleh A.K."/>
            <person name="Furtado A."/>
            <person name="Henry R.J."/>
            <person name="Mitter N."/>
        </authorList>
    </citation>
    <scope>NUCLEOTIDE SEQUENCE [LARGE SCALE GENOMIC DNA]</scope>
    <source>
        <strain evidence="2">cv. Hass</strain>
    </source>
</reference>
<organism evidence="1 2">
    <name type="scientific">Persea americana</name>
    <name type="common">Avocado</name>
    <dbReference type="NCBI Taxonomy" id="3435"/>
    <lineage>
        <taxon>Eukaryota</taxon>
        <taxon>Viridiplantae</taxon>
        <taxon>Streptophyta</taxon>
        <taxon>Embryophyta</taxon>
        <taxon>Tracheophyta</taxon>
        <taxon>Spermatophyta</taxon>
        <taxon>Magnoliopsida</taxon>
        <taxon>Magnoliidae</taxon>
        <taxon>Laurales</taxon>
        <taxon>Lauraceae</taxon>
        <taxon>Persea</taxon>
    </lineage>
</organism>
<accession>A0ACC2M2T3</accession>
<evidence type="ECO:0000313" key="2">
    <source>
        <dbReference type="Proteomes" id="UP001234297"/>
    </source>
</evidence>
<evidence type="ECO:0000313" key="1">
    <source>
        <dbReference type="EMBL" id="KAJ8640062.1"/>
    </source>
</evidence>